<evidence type="ECO:0000313" key="2">
    <source>
        <dbReference type="Proteomes" id="UP000030023"/>
    </source>
</evidence>
<dbReference type="EMBL" id="AXCV01000031">
    <property type="protein sequence ID" value="KGO32370.1"/>
    <property type="molecule type" value="Genomic_DNA"/>
</dbReference>
<proteinExistence type="predicted"/>
<dbReference type="Proteomes" id="UP000030023">
    <property type="component" value="Unassembled WGS sequence"/>
</dbReference>
<keyword evidence="2" id="KW-1185">Reference proteome</keyword>
<organism evidence="1 2">
    <name type="scientific">Oenococcus alcoholitolerans</name>
    <dbReference type="NCBI Taxonomy" id="931074"/>
    <lineage>
        <taxon>Bacteria</taxon>
        <taxon>Bacillati</taxon>
        <taxon>Bacillota</taxon>
        <taxon>Bacilli</taxon>
        <taxon>Lactobacillales</taxon>
        <taxon>Lactobacillaceae</taxon>
        <taxon>Oenococcus</taxon>
    </lineage>
</organism>
<name>A0ABR4XSW9_9LACO</name>
<comment type="caution">
    <text evidence="1">The sequence shown here is derived from an EMBL/GenBank/DDBJ whole genome shotgun (WGS) entry which is preliminary data.</text>
</comment>
<sequence>MAIDNNKSDEGNFDADLGSRKLLVDEKQILSV</sequence>
<gene>
    <name evidence="1" type="ORF">Q757_01420</name>
</gene>
<protein>
    <submittedName>
        <fullName evidence="1">Uncharacterized protein</fullName>
    </submittedName>
</protein>
<evidence type="ECO:0000313" key="1">
    <source>
        <dbReference type="EMBL" id="KGO32370.1"/>
    </source>
</evidence>
<accession>A0ABR4XSW9</accession>
<reference evidence="1 2" key="1">
    <citation type="journal article" date="2014" name="Antonie Van Leeuwenhoek">
        <title>Oenococcus alcoholitolerans sp. nov., a lactic acid bacteria isolated from cachaca and ethanol fermentation processes.</title>
        <authorList>
            <person name="Badotti F."/>
            <person name="Moreira A.P."/>
            <person name="Tonon L.A."/>
            <person name="de Lucena B.T."/>
            <person name="Gomes Fde C."/>
            <person name="Kruger R."/>
            <person name="Thompson C.C."/>
            <person name="de Morais M.A.Jr."/>
            <person name="Rosa C.A."/>
            <person name="Thompson F.L."/>
        </authorList>
    </citation>
    <scope>NUCLEOTIDE SEQUENCE [LARGE SCALE GENOMIC DNA]</scope>
    <source>
        <strain evidence="1 2">UFRJ-M7.2.18</strain>
    </source>
</reference>